<dbReference type="RefSeq" id="XP_015589158.1">
    <property type="nucleotide sequence ID" value="XM_015733672.2"/>
</dbReference>
<evidence type="ECO:0000313" key="4">
    <source>
        <dbReference type="RefSeq" id="XP_015589158.1"/>
    </source>
</evidence>
<dbReference type="GeneID" id="107264892"/>
<sequence length="360" mass="40238">MRIPKRSTLSSFYLLFILGAVFGYPIDVEDAADLLPDIPRTKNETVAALVQDPVVQDAVQSVLGDGPLSGLVVRKSVVIIPANDPETVLSQQHQVLTAPISHLEDIRKNITDAGQAEQEENSTDEEAVSEVDVSEVIASDENEASSSTKNKKESYPENKGTSVQKVRNDNRVPPNFTGVKVPGIEQTGILLPGTVPQKLELPNIIDERISVPIVAILDQSKLRDTSGVEGSLVALLPRPSDQTTSGLVEKYAENHSKIKEEVKQYLSPAVEENKEPLHPAVEVEVKYNSHLQNLDVKESEDMAVAEDIVFRPLFRFRQEQRRRSSVLGYSTYNRRQYNSYYDSYSRRKYRDDSQYSNKID</sequence>
<keyword evidence="3" id="KW-1185">Reference proteome</keyword>
<feature type="signal peptide" evidence="2">
    <location>
        <begin position="1"/>
        <end position="23"/>
    </location>
</feature>
<proteinExistence type="predicted"/>
<organism evidence="3 4">
    <name type="scientific">Cephus cinctus</name>
    <name type="common">Wheat stem sawfly</name>
    <dbReference type="NCBI Taxonomy" id="211228"/>
    <lineage>
        <taxon>Eukaryota</taxon>
        <taxon>Metazoa</taxon>
        <taxon>Ecdysozoa</taxon>
        <taxon>Arthropoda</taxon>
        <taxon>Hexapoda</taxon>
        <taxon>Insecta</taxon>
        <taxon>Pterygota</taxon>
        <taxon>Neoptera</taxon>
        <taxon>Endopterygota</taxon>
        <taxon>Hymenoptera</taxon>
        <taxon>Cephoidea</taxon>
        <taxon>Cephidae</taxon>
        <taxon>Cephus</taxon>
    </lineage>
</organism>
<gene>
    <name evidence="4" type="primary">LOC107264892</name>
</gene>
<reference evidence="4" key="1">
    <citation type="submission" date="2025-08" db="UniProtKB">
        <authorList>
            <consortium name="RefSeq"/>
        </authorList>
    </citation>
    <scope>IDENTIFICATION</scope>
</reference>
<feature type="chain" id="PRO_5042605389" evidence="2">
    <location>
        <begin position="24"/>
        <end position="360"/>
    </location>
</feature>
<feature type="region of interest" description="Disordered" evidence="1">
    <location>
        <begin position="114"/>
        <end position="179"/>
    </location>
</feature>
<accession>A0AAJ7FFF4</accession>
<dbReference type="Proteomes" id="UP000694920">
    <property type="component" value="Unplaced"/>
</dbReference>
<feature type="compositionally biased region" description="Acidic residues" evidence="1">
    <location>
        <begin position="117"/>
        <end position="143"/>
    </location>
</feature>
<dbReference type="KEGG" id="ccin:107264892"/>
<evidence type="ECO:0000313" key="3">
    <source>
        <dbReference type="Proteomes" id="UP000694920"/>
    </source>
</evidence>
<dbReference type="AlphaFoldDB" id="A0AAJ7FFF4"/>
<evidence type="ECO:0000256" key="1">
    <source>
        <dbReference type="SAM" id="MobiDB-lite"/>
    </source>
</evidence>
<protein>
    <submittedName>
        <fullName evidence="4">Uncharacterized protein LOC107264892</fullName>
    </submittedName>
</protein>
<evidence type="ECO:0000256" key="2">
    <source>
        <dbReference type="SAM" id="SignalP"/>
    </source>
</evidence>
<name>A0AAJ7FFF4_CEPCN</name>
<keyword evidence="2" id="KW-0732">Signal</keyword>